<dbReference type="STRING" id="84035.SAMN05660742_12344"/>
<sequence>MREYIELGRQIYHHRDTSDFNLQRLLVFIVRACLHQKQVQELKVFFLENAVLQNIVMGNPIFFEQLTRHVFYHQSTVQERFFLIKNHFSFCLRHFQAAALEKIYYDQRLVLWEADYKQELLSIALNFQYVDRKEGLLSIELALGKQRIYHITFGFSQDEKQNAVLWIGALQGSFGGADCIRDLTKHFFGYRPKNLILYALRLVALQIGVNRIKAISNLGFFTNTHVRLDRKLKTSLDDFWEEAGGVLSADKRFFELPLLEKRKTIDEVKSQKRNLYRKRYVVLDEIAHQVTGNLTHYLQV</sequence>
<evidence type="ECO:0000313" key="1">
    <source>
        <dbReference type="EMBL" id="SEJ90935.1"/>
    </source>
</evidence>
<name>A0A1H7CYL1_9FIRM</name>
<dbReference type="RefSeq" id="WP_091835008.1">
    <property type="nucleotide sequence ID" value="NZ_FNZK01000023.1"/>
</dbReference>
<gene>
    <name evidence="1" type="ORF">SAMN05660742_12344</name>
</gene>
<organism evidence="1 2">
    <name type="scientific">Propionispira arboris</name>
    <dbReference type="NCBI Taxonomy" id="84035"/>
    <lineage>
        <taxon>Bacteria</taxon>
        <taxon>Bacillati</taxon>
        <taxon>Bacillota</taxon>
        <taxon>Negativicutes</taxon>
        <taxon>Selenomonadales</taxon>
        <taxon>Selenomonadaceae</taxon>
        <taxon>Propionispira</taxon>
    </lineage>
</organism>
<dbReference type="EMBL" id="FNZK01000023">
    <property type="protein sequence ID" value="SEJ90935.1"/>
    <property type="molecule type" value="Genomic_DNA"/>
</dbReference>
<reference evidence="1 2" key="1">
    <citation type="submission" date="2016-10" db="EMBL/GenBank/DDBJ databases">
        <authorList>
            <person name="de Groot N.N."/>
        </authorList>
    </citation>
    <scope>NUCLEOTIDE SEQUENCE [LARGE SCALE GENOMIC DNA]</scope>
    <source>
        <strain evidence="1 2">DSM 2179</strain>
    </source>
</reference>
<protein>
    <recommendedName>
        <fullName evidence="3">DUF535 domain-containing protein</fullName>
    </recommendedName>
</protein>
<accession>A0A1H7CYL1</accession>
<keyword evidence="2" id="KW-1185">Reference proteome</keyword>
<evidence type="ECO:0000313" key="2">
    <source>
        <dbReference type="Proteomes" id="UP000199662"/>
    </source>
</evidence>
<dbReference type="GO" id="GO:0006974">
    <property type="term" value="P:DNA damage response"/>
    <property type="evidence" value="ECO:0007669"/>
    <property type="project" value="TreeGrafter"/>
</dbReference>
<evidence type="ECO:0008006" key="3">
    <source>
        <dbReference type="Google" id="ProtNLM"/>
    </source>
</evidence>
<dbReference type="InterPro" id="IPR007488">
    <property type="entry name" value="DUF535"/>
</dbReference>
<dbReference type="AlphaFoldDB" id="A0A1H7CYL1"/>
<dbReference type="Pfam" id="PF04393">
    <property type="entry name" value="DUF535"/>
    <property type="match status" value="1"/>
</dbReference>
<dbReference type="Proteomes" id="UP000199662">
    <property type="component" value="Unassembled WGS sequence"/>
</dbReference>
<proteinExistence type="predicted"/>
<dbReference type="PANTHER" id="PTHR38785:SF1">
    <property type="entry name" value="HOMOLOG OF VIRK"/>
    <property type="match status" value="1"/>
</dbReference>
<dbReference type="PANTHER" id="PTHR38785">
    <property type="entry name" value="HOMOLOG OF VIRK"/>
    <property type="match status" value="1"/>
</dbReference>